<evidence type="ECO:0000313" key="3">
    <source>
        <dbReference type="Proteomes" id="UP000195570"/>
    </source>
</evidence>
<evidence type="ECO:0000256" key="1">
    <source>
        <dbReference type="SAM" id="MobiDB-lite"/>
    </source>
</evidence>
<gene>
    <name evidence="2" type="ORF">TEOVI_000222400</name>
</gene>
<dbReference type="GO" id="GO:0003743">
    <property type="term" value="F:translation initiation factor activity"/>
    <property type="evidence" value="ECO:0007669"/>
    <property type="project" value="UniProtKB-KW"/>
</dbReference>
<dbReference type="GeneID" id="92376164"/>
<dbReference type="PANTHER" id="PTHR21681:SF0">
    <property type="entry name" value="EUKARYOTIC TRANSLATION INITIATION FACTOR 3 SUBUNIT J"/>
    <property type="match status" value="1"/>
</dbReference>
<dbReference type="Proteomes" id="UP000195570">
    <property type="component" value="Unassembled WGS sequence"/>
</dbReference>
<proteinExistence type="predicted"/>
<comment type="caution">
    <text evidence="2">The sequence shown here is derived from an EMBL/GenBank/DDBJ whole genome shotgun (WGS) entry which is preliminary data.</text>
</comment>
<dbReference type="AlphaFoldDB" id="A0A1G4IE24"/>
<keyword evidence="2" id="KW-0396">Initiation factor</keyword>
<dbReference type="GO" id="GO:0005852">
    <property type="term" value="C:eukaryotic translation initiation factor 3 complex"/>
    <property type="evidence" value="ECO:0007669"/>
    <property type="project" value="InterPro"/>
</dbReference>
<feature type="compositionally biased region" description="Acidic residues" evidence="1">
    <location>
        <begin position="1"/>
        <end position="17"/>
    </location>
</feature>
<keyword evidence="3" id="KW-1185">Reference proteome</keyword>
<reference evidence="2" key="1">
    <citation type="submission" date="2016-09" db="EMBL/GenBank/DDBJ databases">
        <authorList>
            <person name="Hebert L."/>
            <person name="Moumen B."/>
        </authorList>
    </citation>
    <scope>NUCLEOTIDE SEQUENCE [LARGE SCALE GENOMIC DNA]</scope>
    <source>
        <strain evidence="2">OVI</strain>
    </source>
</reference>
<dbReference type="InterPro" id="IPR013906">
    <property type="entry name" value="eIF3j"/>
</dbReference>
<feature type="compositionally biased region" description="Low complexity" evidence="1">
    <location>
        <begin position="183"/>
        <end position="201"/>
    </location>
</feature>
<sequence>MEEDYHEYDDAADDWEVEAQQGEAAEEEALKRKLREQQALLEKERQRRRARASARTEEEELLPADVARALEDMKSTASSAGEALNVVKDSENAVKLIADMPVNTAAEAEALGVVLADRLLSFSESPHFNSILSVVFRDIAREFKSGNALDTLRTIKDKVSNASKVCEGKMKQTKGDKREQPGKEGASAKGGSSAGDALGLDTIGDEGGAANVPDGDDNFM</sequence>
<keyword evidence="2" id="KW-0648">Protein biosynthesis</keyword>
<name>A0A1G4IE24_TRYEQ</name>
<accession>A0A1G4IE24</accession>
<evidence type="ECO:0000313" key="2">
    <source>
        <dbReference type="EMBL" id="SCU70650.1"/>
    </source>
</evidence>
<feature type="region of interest" description="Disordered" evidence="1">
    <location>
        <begin position="1"/>
        <end position="31"/>
    </location>
</feature>
<feature type="compositionally biased region" description="Basic and acidic residues" evidence="1">
    <location>
        <begin position="166"/>
        <end position="182"/>
    </location>
</feature>
<dbReference type="Pfam" id="PF08597">
    <property type="entry name" value="eIF3_subunit"/>
    <property type="match status" value="1"/>
</dbReference>
<organism evidence="2 3">
    <name type="scientific">Trypanosoma equiperdum</name>
    <dbReference type="NCBI Taxonomy" id="5694"/>
    <lineage>
        <taxon>Eukaryota</taxon>
        <taxon>Discoba</taxon>
        <taxon>Euglenozoa</taxon>
        <taxon>Kinetoplastea</taxon>
        <taxon>Metakinetoplastina</taxon>
        <taxon>Trypanosomatida</taxon>
        <taxon>Trypanosomatidae</taxon>
        <taxon>Trypanosoma</taxon>
    </lineage>
</organism>
<dbReference type="EMBL" id="CZPT02001506">
    <property type="protein sequence ID" value="SCU70650.1"/>
    <property type="molecule type" value="Genomic_DNA"/>
</dbReference>
<feature type="region of interest" description="Disordered" evidence="1">
    <location>
        <begin position="166"/>
        <end position="220"/>
    </location>
</feature>
<dbReference type="PANTHER" id="PTHR21681">
    <property type="entry name" value="EUKARYOTIC TRANSLATION INITIATION FACTOR 3 SUBUNIT J"/>
    <property type="match status" value="1"/>
</dbReference>
<protein>
    <submittedName>
        <fullName evidence="2">Translation initiation factor eIF3 subunit, putative</fullName>
    </submittedName>
</protein>
<dbReference type="RefSeq" id="XP_067081423.1">
    <property type="nucleotide sequence ID" value="XM_067225322.1"/>
</dbReference>
<dbReference type="VEuPathDB" id="TriTrypDB:TEOVI_000222400"/>